<reference evidence="1 2" key="1">
    <citation type="journal article" date="2019" name="Nat. Ecol. Evol.">
        <title>Megaphylogeny resolves global patterns of mushroom evolution.</title>
        <authorList>
            <person name="Varga T."/>
            <person name="Krizsan K."/>
            <person name="Foldi C."/>
            <person name="Dima B."/>
            <person name="Sanchez-Garcia M."/>
            <person name="Sanchez-Ramirez S."/>
            <person name="Szollosi G.J."/>
            <person name="Szarkandi J.G."/>
            <person name="Papp V."/>
            <person name="Albert L."/>
            <person name="Andreopoulos W."/>
            <person name="Angelini C."/>
            <person name="Antonin V."/>
            <person name="Barry K.W."/>
            <person name="Bougher N.L."/>
            <person name="Buchanan P."/>
            <person name="Buyck B."/>
            <person name="Bense V."/>
            <person name="Catcheside P."/>
            <person name="Chovatia M."/>
            <person name="Cooper J."/>
            <person name="Damon W."/>
            <person name="Desjardin D."/>
            <person name="Finy P."/>
            <person name="Geml J."/>
            <person name="Haridas S."/>
            <person name="Hughes K."/>
            <person name="Justo A."/>
            <person name="Karasinski D."/>
            <person name="Kautmanova I."/>
            <person name="Kiss B."/>
            <person name="Kocsube S."/>
            <person name="Kotiranta H."/>
            <person name="LaButti K.M."/>
            <person name="Lechner B.E."/>
            <person name="Liimatainen K."/>
            <person name="Lipzen A."/>
            <person name="Lukacs Z."/>
            <person name="Mihaltcheva S."/>
            <person name="Morgado L.N."/>
            <person name="Niskanen T."/>
            <person name="Noordeloos M.E."/>
            <person name="Ohm R.A."/>
            <person name="Ortiz-Santana B."/>
            <person name="Ovrebo C."/>
            <person name="Racz N."/>
            <person name="Riley R."/>
            <person name="Savchenko A."/>
            <person name="Shiryaev A."/>
            <person name="Soop K."/>
            <person name="Spirin V."/>
            <person name="Szebenyi C."/>
            <person name="Tomsovsky M."/>
            <person name="Tulloss R.E."/>
            <person name="Uehling J."/>
            <person name="Grigoriev I.V."/>
            <person name="Vagvolgyi C."/>
            <person name="Papp T."/>
            <person name="Martin F.M."/>
            <person name="Miettinen O."/>
            <person name="Hibbett D.S."/>
            <person name="Nagy L.G."/>
        </authorList>
    </citation>
    <scope>NUCLEOTIDE SEQUENCE [LARGE SCALE GENOMIC DNA]</scope>
    <source>
        <strain evidence="1 2">CBS 121175</strain>
    </source>
</reference>
<sequence>MILGHQMLSLVSGACLSWLGVLDRQRIRTYRHVCTYLDDEMVLNLKPDITVTLHEQLVFRFEKMKGSSKKSTLLL</sequence>
<gene>
    <name evidence="1" type="ORF">FA15DRAFT_663189</name>
</gene>
<dbReference type="Proteomes" id="UP000307440">
    <property type="component" value="Unassembled WGS sequence"/>
</dbReference>
<dbReference type="AlphaFoldDB" id="A0A5C3LDA1"/>
<evidence type="ECO:0000313" key="1">
    <source>
        <dbReference type="EMBL" id="TFK29896.1"/>
    </source>
</evidence>
<keyword evidence="2" id="KW-1185">Reference proteome</keyword>
<dbReference type="EMBL" id="ML210147">
    <property type="protein sequence ID" value="TFK29896.1"/>
    <property type="molecule type" value="Genomic_DNA"/>
</dbReference>
<proteinExistence type="predicted"/>
<accession>A0A5C3LDA1</accession>
<name>A0A5C3LDA1_COPMA</name>
<evidence type="ECO:0000313" key="2">
    <source>
        <dbReference type="Proteomes" id="UP000307440"/>
    </source>
</evidence>
<protein>
    <submittedName>
        <fullName evidence="1">Uncharacterized protein</fullName>
    </submittedName>
</protein>
<organism evidence="1 2">
    <name type="scientific">Coprinopsis marcescibilis</name>
    <name type="common">Agaric fungus</name>
    <name type="synonym">Psathyrella marcescibilis</name>
    <dbReference type="NCBI Taxonomy" id="230819"/>
    <lineage>
        <taxon>Eukaryota</taxon>
        <taxon>Fungi</taxon>
        <taxon>Dikarya</taxon>
        <taxon>Basidiomycota</taxon>
        <taxon>Agaricomycotina</taxon>
        <taxon>Agaricomycetes</taxon>
        <taxon>Agaricomycetidae</taxon>
        <taxon>Agaricales</taxon>
        <taxon>Agaricineae</taxon>
        <taxon>Psathyrellaceae</taxon>
        <taxon>Coprinopsis</taxon>
    </lineage>
</organism>